<evidence type="ECO:0000256" key="1">
    <source>
        <dbReference type="SAM" id="Phobius"/>
    </source>
</evidence>
<dbReference type="EMBL" id="JAFNEN010000127">
    <property type="protein sequence ID" value="KAG8193173.1"/>
    <property type="molecule type" value="Genomic_DNA"/>
</dbReference>
<proteinExistence type="predicted"/>
<feature type="transmembrane region" description="Helical" evidence="1">
    <location>
        <begin position="21"/>
        <end position="47"/>
    </location>
</feature>
<keyword evidence="1" id="KW-1133">Transmembrane helix</keyword>
<gene>
    <name evidence="2" type="ORF">JTE90_005524</name>
</gene>
<keyword evidence="1" id="KW-0472">Membrane</keyword>
<dbReference type="GO" id="GO:0016020">
    <property type="term" value="C:membrane"/>
    <property type="evidence" value="ECO:0007669"/>
    <property type="project" value="InterPro"/>
</dbReference>
<organism evidence="2 3">
    <name type="scientific">Oedothorax gibbosus</name>
    <dbReference type="NCBI Taxonomy" id="931172"/>
    <lineage>
        <taxon>Eukaryota</taxon>
        <taxon>Metazoa</taxon>
        <taxon>Ecdysozoa</taxon>
        <taxon>Arthropoda</taxon>
        <taxon>Chelicerata</taxon>
        <taxon>Arachnida</taxon>
        <taxon>Araneae</taxon>
        <taxon>Araneomorphae</taxon>
        <taxon>Entelegynae</taxon>
        <taxon>Araneoidea</taxon>
        <taxon>Linyphiidae</taxon>
        <taxon>Erigoninae</taxon>
        <taxon>Oedothorax</taxon>
    </lineage>
</organism>
<reference evidence="2 3" key="1">
    <citation type="journal article" date="2022" name="Nat. Ecol. Evol.">
        <title>A masculinizing supergene underlies an exaggerated male reproductive morph in a spider.</title>
        <authorList>
            <person name="Hendrickx F."/>
            <person name="De Corte Z."/>
            <person name="Sonet G."/>
            <person name="Van Belleghem S.M."/>
            <person name="Kostlbacher S."/>
            <person name="Vangestel C."/>
        </authorList>
    </citation>
    <scope>NUCLEOTIDE SEQUENCE [LARGE SCALE GENOMIC DNA]</scope>
    <source>
        <strain evidence="2">W744_W776</strain>
    </source>
</reference>
<feature type="transmembrane region" description="Helical" evidence="1">
    <location>
        <begin position="137"/>
        <end position="160"/>
    </location>
</feature>
<evidence type="ECO:0000313" key="3">
    <source>
        <dbReference type="Proteomes" id="UP000827092"/>
    </source>
</evidence>
<dbReference type="AlphaFoldDB" id="A0AAV6VBZ4"/>
<dbReference type="InterPro" id="IPR009318">
    <property type="entry name" value="Gustatory_rcpt"/>
</dbReference>
<feature type="transmembrane region" description="Helical" evidence="1">
    <location>
        <begin position="215"/>
        <end position="236"/>
    </location>
</feature>
<keyword evidence="3" id="KW-1185">Reference proteome</keyword>
<comment type="caution">
    <text evidence="2">The sequence shown here is derived from an EMBL/GenBank/DDBJ whole genome shotgun (WGS) entry which is preliminary data.</text>
</comment>
<keyword evidence="1" id="KW-0812">Transmembrane</keyword>
<dbReference type="Proteomes" id="UP000827092">
    <property type="component" value="Unassembled WGS sequence"/>
</dbReference>
<feature type="transmembrane region" description="Helical" evidence="1">
    <location>
        <begin position="107"/>
        <end position="125"/>
    </location>
</feature>
<dbReference type="GO" id="GO:0008527">
    <property type="term" value="F:taste receptor activity"/>
    <property type="evidence" value="ECO:0007669"/>
    <property type="project" value="InterPro"/>
</dbReference>
<accession>A0AAV6VBZ4</accession>
<dbReference type="Pfam" id="PF06151">
    <property type="entry name" value="Trehalose_recp"/>
    <property type="match status" value="1"/>
</dbReference>
<name>A0AAV6VBZ4_9ARAC</name>
<sequence length="244" mass="27676">MDSFRKVIYTPPLVPDKFKELYLNFIILSIIISYSSSVSVCGITFIFCRNLYIVLGRMVHKFGRTLQSRLNHRMPIGSRLITEDMTTFRDITFVTHEVDDSFNMCVFLMYVFVMCGYFNTVSVMFTNDPMMRTPASLAYVTWVFAISTFILLELSCRGSFITDRVEVLKRIMIGYSNKMVISASSGGNQPLESFNFLFEIVMKSNVAVTGGGMFIINYGLILAVAGTLVTYSVLILQLDQDKSQ</sequence>
<evidence type="ECO:0008006" key="4">
    <source>
        <dbReference type="Google" id="ProtNLM"/>
    </source>
</evidence>
<protein>
    <recommendedName>
        <fullName evidence="4">Gustatory receptor</fullName>
    </recommendedName>
</protein>
<evidence type="ECO:0000313" key="2">
    <source>
        <dbReference type="EMBL" id="KAG8193173.1"/>
    </source>
</evidence>